<dbReference type="InterPro" id="IPR012677">
    <property type="entry name" value="Nucleotide-bd_a/b_plait_sf"/>
</dbReference>
<organism evidence="5 6">
    <name type="scientific">Funneliformis mosseae</name>
    <name type="common">Endomycorrhizal fungus</name>
    <name type="synonym">Glomus mosseae</name>
    <dbReference type="NCBI Taxonomy" id="27381"/>
    <lineage>
        <taxon>Eukaryota</taxon>
        <taxon>Fungi</taxon>
        <taxon>Fungi incertae sedis</taxon>
        <taxon>Mucoromycota</taxon>
        <taxon>Glomeromycotina</taxon>
        <taxon>Glomeromycetes</taxon>
        <taxon>Glomerales</taxon>
        <taxon>Glomeraceae</taxon>
        <taxon>Funneliformis</taxon>
    </lineage>
</organism>
<sequence>MEEYKTFGSRTFHGYSITAHINGIFDNSYIPMVNTKGNNVNNITTRQNIRFPPSDDKDDFYNGIIRYDVRFPNKPYEVSDVVDSTAFLPIQINGDAGTFKESFGMVKNATGRYFLVESTKLKGNGKKEFNPYAKEWVPKSKILGNVPNYTTVASSKSGSSLGQNVTIVDIPATRFLNPNEEKISKITDNVPIIIKDKNPESLGCTRRVDFNGNFSNRKCGIKVSSPINTNYKDASYQGEFRESELKKNESRTNGFVKDIPTRNKQAMIGKELRTASIDTVDDINNSSENSNIQMLNKSKKQVCINDTSSNFISVKTANDSDIILNTKHSVSFVVGAPVCRLEKSLIKCPFKKFGREDITDEFIVYKGNEKAMEKVRKAIVESNIREQGEINNASSLKVDMSFAQLATVNETIENIKRSNGLFMFSPETPEIATPSTAVGLLKPFIWTGLHWVTEPSRWLCVSNFPFESEYYPDLRHLFEAYGDVREIYCGSNGIAYVFYYDIRDAIKAQNLLRHKEAPHNGGRLDVKFSQKPTNVNRLAHLYPPIGLLERQNEGSLIIYHTARANEPAVKAQFSKYGTIKEFKSQTYEDLRVIILEYYDSRNANSAKISLNGQKIQDTTLSIEFHDPSAHSWDVITHEISSRKKAPKHGSKNYPAPPVTSTVHSSGNRMIPLKNQLNLEKIKQGLDARTTFMVRNIPNKYTQEMLRAELDETHKGKYDFLYLRIDFANKCNVGYAFINFVDINAVILFSESRVGRKWACFNSDKICELSYADIQGYPALVEKFKTSSVMRERPEYRPKVFFTSGPMKGMEAPFPYIPTRK</sequence>
<evidence type="ECO:0000313" key="5">
    <source>
        <dbReference type="EMBL" id="CAG8621392.1"/>
    </source>
</evidence>
<keyword evidence="6" id="KW-1185">Reference proteome</keyword>
<gene>
    <name evidence="5" type="ORF">FMOSSE_LOCUS10005</name>
</gene>
<dbReference type="AlphaFoldDB" id="A0A9N9CZH5"/>
<dbReference type="Pfam" id="PF04059">
    <property type="entry name" value="RRM_2"/>
    <property type="match status" value="1"/>
</dbReference>
<dbReference type="PANTHER" id="PTHR23189">
    <property type="entry name" value="RNA RECOGNITION MOTIF-CONTAINING"/>
    <property type="match status" value="1"/>
</dbReference>
<name>A0A9N9CZH5_FUNMO</name>
<reference evidence="5" key="1">
    <citation type="submission" date="2021-06" db="EMBL/GenBank/DDBJ databases">
        <authorList>
            <person name="Kallberg Y."/>
            <person name="Tangrot J."/>
            <person name="Rosling A."/>
        </authorList>
    </citation>
    <scope>NUCLEOTIDE SEQUENCE</scope>
    <source>
        <strain evidence="5">87-6 pot B 2015</strain>
    </source>
</reference>
<evidence type="ECO:0000256" key="2">
    <source>
        <dbReference type="PROSITE-ProRule" id="PRU00176"/>
    </source>
</evidence>
<dbReference type="Gene3D" id="3.30.70.330">
    <property type="match status" value="2"/>
</dbReference>
<evidence type="ECO:0000256" key="1">
    <source>
        <dbReference type="ARBA" id="ARBA00022884"/>
    </source>
</evidence>
<keyword evidence="1 2" id="KW-0694">RNA-binding</keyword>
<evidence type="ECO:0000313" key="6">
    <source>
        <dbReference type="Proteomes" id="UP000789375"/>
    </source>
</evidence>
<dbReference type="InterPro" id="IPR007201">
    <property type="entry name" value="Mei2-like_Rrm_C"/>
</dbReference>
<comment type="caution">
    <text evidence="5">The sequence shown here is derived from an EMBL/GenBank/DDBJ whole genome shotgun (WGS) entry which is preliminary data.</text>
</comment>
<dbReference type="EMBL" id="CAJVPP010003131">
    <property type="protein sequence ID" value="CAG8621392.1"/>
    <property type="molecule type" value="Genomic_DNA"/>
</dbReference>
<dbReference type="SUPFAM" id="SSF54928">
    <property type="entry name" value="RNA-binding domain, RBD"/>
    <property type="match status" value="2"/>
</dbReference>
<dbReference type="PROSITE" id="PS50102">
    <property type="entry name" value="RRM"/>
    <property type="match status" value="1"/>
</dbReference>
<evidence type="ECO:0000259" key="4">
    <source>
        <dbReference type="PROSITE" id="PS50102"/>
    </source>
</evidence>
<dbReference type="InterPro" id="IPR000504">
    <property type="entry name" value="RRM_dom"/>
</dbReference>
<feature type="region of interest" description="Disordered" evidence="3">
    <location>
        <begin position="643"/>
        <end position="666"/>
    </location>
</feature>
<proteinExistence type="predicted"/>
<feature type="domain" description="RRM" evidence="4">
    <location>
        <begin position="457"/>
        <end position="531"/>
    </location>
</feature>
<accession>A0A9N9CZH5</accession>
<protein>
    <submittedName>
        <fullName evidence="5">13108_t:CDS:1</fullName>
    </submittedName>
</protein>
<dbReference type="InterPro" id="IPR035979">
    <property type="entry name" value="RBD_domain_sf"/>
</dbReference>
<dbReference type="GO" id="GO:0003723">
    <property type="term" value="F:RNA binding"/>
    <property type="evidence" value="ECO:0007669"/>
    <property type="project" value="UniProtKB-UniRule"/>
</dbReference>
<dbReference type="SMART" id="SM00360">
    <property type="entry name" value="RRM"/>
    <property type="match status" value="3"/>
</dbReference>
<dbReference type="Proteomes" id="UP000789375">
    <property type="component" value="Unassembled WGS sequence"/>
</dbReference>
<evidence type="ECO:0000256" key="3">
    <source>
        <dbReference type="SAM" id="MobiDB-lite"/>
    </source>
</evidence>